<feature type="region of interest" description="Disordered" evidence="1">
    <location>
        <begin position="1"/>
        <end position="23"/>
    </location>
</feature>
<reference evidence="2 3" key="1">
    <citation type="submission" date="2015-07" db="EMBL/GenBank/DDBJ databases">
        <title>The genome of Habropoda laboriosa.</title>
        <authorList>
            <person name="Pan H."/>
            <person name="Kapheim K."/>
        </authorList>
    </citation>
    <scope>NUCLEOTIDE SEQUENCE [LARGE SCALE GENOMIC DNA]</scope>
    <source>
        <strain evidence="2">0110345459</strain>
    </source>
</reference>
<keyword evidence="3" id="KW-1185">Reference proteome</keyword>
<feature type="compositionally biased region" description="Basic and acidic residues" evidence="1">
    <location>
        <begin position="1"/>
        <end position="17"/>
    </location>
</feature>
<sequence>MSAGVRVEEKRRGRAEGRGCQGEEGTRHLVEARALVSGGCSCSASVLDSALAAAFKFSHGALTSPVS</sequence>
<accession>A0A0L7RCG8</accession>
<evidence type="ECO:0000313" key="2">
    <source>
        <dbReference type="EMBL" id="KOC68436.1"/>
    </source>
</evidence>
<protein>
    <submittedName>
        <fullName evidence="2">Uncharacterized protein</fullName>
    </submittedName>
</protein>
<gene>
    <name evidence="2" type="ORF">WH47_10676</name>
</gene>
<dbReference type="EMBL" id="KQ414616">
    <property type="protein sequence ID" value="KOC68436.1"/>
    <property type="molecule type" value="Genomic_DNA"/>
</dbReference>
<dbReference type="AlphaFoldDB" id="A0A0L7RCG8"/>
<dbReference type="Proteomes" id="UP000053825">
    <property type="component" value="Unassembled WGS sequence"/>
</dbReference>
<evidence type="ECO:0000313" key="3">
    <source>
        <dbReference type="Proteomes" id="UP000053825"/>
    </source>
</evidence>
<name>A0A0L7RCG8_9HYME</name>
<organism evidence="2 3">
    <name type="scientific">Habropoda laboriosa</name>
    <dbReference type="NCBI Taxonomy" id="597456"/>
    <lineage>
        <taxon>Eukaryota</taxon>
        <taxon>Metazoa</taxon>
        <taxon>Ecdysozoa</taxon>
        <taxon>Arthropoda</taxon>
        <taxon>Hexapoda</taxon>
        <taxon>Insecta</taxon>
        <taxon>Pterygota</taxon>
        <taxon>Neoptera</taxon>
        <taxon>Endopterygota</taxon>
        <taxon>Hymenoptera</taxon>
        <taxon>Apocrita</taxon>
        <taxon>Aculeata</taxon>
        <taxon>Apoidea</taxon>
        <taxon>Anthophila</taxon>
        <taxon>Apidae</taxon>
        <taxon>Habropoda</taxon>
    </lineage>
</organism>
<evidence type="ECO:0000256" key="1">
    <source>
        <dbReference type="SAM" id="MobiDB-lite"/>
    </source>
</evidence>
<proteinExistence type="predicted"/>